<protein>
    <submittedName>
        <fullName evidence="1">Uncharacterized protein</fullName>
    </submittedName>
</protein>
<evidence type="ECO:0000313" key="2">
    <source>
        <dbReference type="Proteomes" id="UP000468650"/>
    </source>
</evidence>
<dbReference type="AlphaFoldDB" id="A0A6N6RIT5"/>
<dbReference type="EMBL" id="WBVO01000001">
    <property type="protein sequence ID" value="KAB2814250.1"/>
    <property type="molecule type" value="Genomic_DNA"/>
</dbReference>
<keyword evidence="2" id="KW-1185">Reference proteome</keyword>
<dbReference type="RefSeq" id="WP_151665831.1">
    <property type="nucleotide sequence ID" value="NZ_WBVO01000001.1"/>
</dbReference>
<name>A0A6N6RIT5_9FLAO</name>
<accession>A0A6N6RIT5</accession>
<dbReference type="Proteomes" id="UP000468650">
    <property type="component" value="Unassembled WGS sequence"/>
</dbReference>
<dbReference type="OrthoDB" id="9834087at2"/>
<sequence length="232" mass="26707">MKEESSLARHNAHWAALMGYDWMIETPSLIFNEMDDSETVSVMNDIEWLLKEDAGNQLHSFLYKNKVLSAYPVLKAAYFVVSRPLQRIFWNNNQIERSLLIDFPGLGEIRAFCNDCWENGDALTLDQEHKVGLSALMYRMYRDNASGFSLNSIDSKDDDYTSYEFSGAVLTNIAPAESFYHKGWFADLNFEGISDADQKIRIWIHKKNIDSPPQEGVKYSGELWLQCSFKSE</sequence>
<evidence type="ECO:0000313" key="1">
    <source>
        <dbReference type="EMBL" id="KAB2814250.1"/>
    </source>
</evidence>
<reference evidence="1 2" key="1">
    <citation type="submission" date="2019-09" db="EMBL/GenBank/DDBJ databases">
        <title>Genomes of family Cryomorphaceae.</title>
        <authorList>
            <person name="Bowman J.P."/>
        </authorList>
    </citation>
    <scope>NUCLEOTIDE SEQUENCE [LARGE SCALE GENOMIC DNA]</scope>
    <source>
        <strain evidence="1 2">LMG 25704</strain>
    </source>
</reference>
<gene>
    <name evidence="1" type="ORF">F8C67_00540</name>
</gene>
<organism evidence="1 2">
    <name type="scientific">Phaeocystidibacter luteus</name>
    <dbReference type="NCBI Taxonomy" id="911197"/>
    <lineage>
        <taxon>Bacteria</taxon>
        <taxon>Pseudomonadati</taxon>
        <taxon>Bacteroidota</taxon>
        <taxon>Flavobacteriia</taxon>
        <taxon>Flavobacteriales</taxon>
        <taxon>Phaeocystidibacteraceae</taxon>
        <taxon>Phaeocystidibacter</taxon>
    </lineage>
</organism>
<proteinExistence type="predicted"/>
<comment type="caution">
    <text evidence="1">The sequence shown here is derived from an EMBL/GenBank/DDBJ whole genome shotgun (WGS) entry which is preliminary data.</text>
</comment>